<dbReference type="Proteomes" id="UP000183447">
    <property type="component" value="Unassembled WGS sequence"/>
</dbReference>
<organism evidence="4 5">
    <name type="scientific">Devosia enhydra</name>
    <dbReference type="NCBI Taxonomy" id="665118"/>
    <lineage>
        <taxon>Bacteria</taxon>
        <taxon>Pseudomonadati</taxon>
        <taxon>Pseudomonadota</taxon>
        <taxon>Alphaproteobacteria</taxon>
        <taxon>Hyphomicrobiales</taxon>
        <taxon>Devosiaceae</taxon>
        <taxon>Devosia</taxon>
    </lineage>
</organism>
<keyword evidence="3" id="KW-0963">Cytoplasm</keyword>
<comment type="subcellular location">
    <subcellularLocation>
        <location evidence="3">Cytoplasm</location>
    </subcellularLocation>
</comment>
<evidence type="ECO:0000313" key="5">
    <source>
        <dbReference type="Proteomes" id="UP000183447"/>
    </source>
</evidence>
<name>A0A1K2HVY5_9HYPH</name>
<dbReference type="AlphaFoldDB" id="A0A1K2HVY5"/>
<dbReference type="HAMAP" id="MF_01384">
    <property type="entry name" value="UreD"/>
    <property type="match status" value="1"/>
</dbReference>
<evidence type="ECO:0000256" key="2">
    <source>
        <dbReference type="ARBA" id="ARBA00023186"/>
    </source>
</evidence>
<comment type="subunit">
    <text evidence="3">UreD, UreF and UreG form a complex that acts as a GTP-hydrolysis-dependent molecular chaperone, activating the urease apoprotein by helping to assemble the nickel containing metallocenter of UreC. The UreE protein probably delivers the nickel.</text>
</comment>
<dbReference type="PANTHER" id="PTHR33643:SF1">
    <property type="entry name" value="UREASE ACCESSORY PROTEIN D"/>
    <property type="match status" value="1"/>
</dbReference>
<dbReference type="GO" id="GO:0005737">
    <property type="term" value="C:cytoplasm"/>
    <property type="evidence" value="ECO:0007669"/>
    <property type="project" value="UniProtKB-SubCell"/>
</dbReference>
<proteinExistence type="inferred from homology"/>
<sequence length="279" mass="29742">MGAAAIRLEPTAPPVMQRARGAGRILVAGDDGRTRLRTLYQEGCAKLRLPNTHDGSVQAVLINTAGGLTGGDRIDWQAEAGAHARLVLTTQACERLYRSTGPDAVVETRLTVGENARIDWLPQETILFSGSRLRRALSVDLAPDATFLAVESIILGREAMGEDARDAHLFDTWRIRVGGRLVHAEANRIDGDTWSRDGLAALAGNRAFATILLIAPDAARRLDAVRALLPAKSLSAASAVAGRLVIRAAAPSGLALRRIIAPILNQLSGAGSLPRLWHL</sequence>
<dbReference type="OrthoDB" id="9798842at2"/>
<protein>
    <recommendedName>
        <fullName evidence="3">Urease accessory protein UreD</fullName>
    </recommendedName>
</protein>
<evidence type="ECO:0000256" key="3">
    <source>
        <dbReference type="HAMAP-Rule" id="MF_01384"/>
    </source>
</evidence>
<keyword evidence="3" id="KW-0996">Nickel insertion</keyword>
<comment type="function">
    <text evidence="3">Required for maturation of urease via the functional incorporation of the urease nickel metallocenter.</text>
</comment>
<dbReference type="InterPro" id="IPR002669">
    <property type="entry name" value="UreD"/>
</dbReference>
<evidence type="ECO:0000256" key="1">
    <source>
        <dbReference type="ARBA" id="ARBA00007177"/>
    </source>
</evidence>
<evidence type="ECO:0000313" key="4">
    <source>
        <dbReference type="EMBL" id="SFZ82966.1"/>
    </source>
</evidence>
<dbReference type="PANTHER" id="PTHR33643">
    <property type="entry name" value="UREASE ACCESSORY PROTEIN D"/>
    <property type="match status" value="1"/>
</dbReference>
<keyword evidence="5" id="KW-1185">Reference proteome</keyword>
<dbReference type="Pfam" id="PF01774">
    <property type="entry name" value="UreD"/>
    <property type="match status" value="1"/>
</dbReference>
<reference evidence="4 5" key="1">
    <citation type="submission" date="2016-11" db="EMBL/GenBank/DDBJ databases">
        <authorList>
            <person name="Jaros S."/>
            <person name="Januszkiewicz K."/>
            <person name="Wedrychowicz H."/>
        </authorList>
    </citation>
    <scope>NUCLEOTIDE SEQUENCE [LARGE SCALE GENOMIC DNA]</scope>
    <source>
        <strain evidence="4 5">ATCC 23634</strain>
    </source>
</reference>
<dbReference type="GO" id="GO:0016151">
    <property type="term" value="F:nickel cation binding"/>
    <property type="evidence" value="ECO:0007669"/>
    <property type="project" value="UniProtKB-UniRule"/>
</dbReference>
<comment type="similarity">
    <text evidence="1 3">Belongs to the UreD family.</text>
</comment>
<dbReference type="EMBL" id="FPKU01000001">
    <property type="protein sequence ID" value="SFZ82966.1"/>
    <property type="molecule type" value="Genomic_DNA"/>
</dbReference>
<dbReference type="STRING" id="665118.SAMN02983003_1380"/>
<accession>A0A1K2HVY5</accession>
<gene>
    <name evidence="3" type="primary">ureD</name>
    <name evidence="4" type="ORF">SAMN02983003_1380</name>
</gene>
<keyword evidence="2 3" id="KW-0143">Chaperone</keyword>